<name>A0ABT8S6B8_9BURK</name>
<dbReference type="PRINTS" id="PR00040">
    <property type="entry name" value="HTHMERR"/>
</dbReference>
<dbReference type="SMART" id="SM00422">
    <property type="entry name" value="HTH_MERR"/>
    <property type="match status" value="1"/>
</dbReference>
<dbReference type="RefSeq" id="WP_301810239.1">
    <property type="nucleotide sequence ID" value="NZ_JAUJZH010000009.1"/>
</dbReference>
<dbReference type="InterPro" id="IPR000551">
    <property type="entry name" value="MerR-type_HTH_dom"/>
</dbReference>
<feature type="domain" description="HTH merR-type" evidence="2">
    <location>
        <begin position="1"/>
        <end position="69"/>
    </location>
</feature>
<dbReference type="PANTHER" id="PTHR30204">
    <property type="entry name" value="REDOX-CYCLING DRUG-SENSING TRANSCRIPTIONAL ACTIVATOR SOXR"/>
    <property type="match status" value="1"/>
</dbReference>
<protein>
    <submittedName>
        <fullName evidence="3">Cd(II)/Pb(II)-responsive transcriptional regulator</fullName>
    </submittedName>
</protein>
<dbReference type="InterPro" id="IPR011791">
    <property type="entry name" value="CadR-PbrR"/>
</dbReference>
<evidence type="ECO:0000256" key="1">
    <source>
        <dbReference type="ARBA" id="ARBA00023125"/>
    </source>
</evidence>
<accession>A0ABT8S6B8</accession>
<dbReference type="CDD" id="cd04784">
    <property type="entry name" value="HTH_CadR-PbrR"/>
    <property type="match status" value="1"/>
</dbReference>
<dbReference type="Pfam" id="PF13411">
    <property type="entry name" value="MerR_1"/>
    <property type="match status" value="1"/>
</dbReference>
<evidence type="ECO:0000313" key="4">
    <source>
        <dbReference type="Proteomes" id="UP001169027"/>
    </source>
</evidence>
<evidence type="ECO:0000259" key="2">
    <source>
        <dbReference type="PROSITE" id="PS50937"/>
    </source>
</evidence>
<dbReference type="InterPro" id="IPR009061">
    <property type="entry name" value="DNA-bd_dom_put_sf"/>
</dbReference>
<proteinExistence type="predicted"/>
<dbReference type="Proteomes" id="UP001169027">
    <property type="component" value="Unassembled WGS sequence"/>
</dbReference>
<gene>
    <name evidence="3" type="ORF">Q2T77_14620</name>
</gene>
<reference evidence="3" key="1">
    <citation type="submission" date="2023-06" db="EMBL/GenBank/DDBJ databases">
        <authorList>
            <person name="Jiang Y."/>
            <person name="Liu Q."/>
        </authorList>
    </citation>
    <scope>NUCLEOTIDE SEQUENCE</scope>
    <source>
        <strain evidence="3">CGMCC 1.12090</strain>
    </source>
</reference>
<dbReference type="PANTHER" id="PTHR30204:SF92">
    <property type="entry name" value="HTH-TYPE TRANSCRIPTIONAL REGULATOR ZNTR"/>
    <property type="match status" value="1"/>
</dbReference>
<sequence length="140" mass="15325">MKIGDLSNATGVDVGTIRFYERAGLLAAPARQPNGYRAYGQAHLEGLSFVRHCRALDIPLSDIKRLLDFAATPQQDCADINQLVDEQIERVRARLKSLKALEKQLTVLRGRCSQPHATQECGILSELVSAAHGEACVCHS</sequence>
<dbReference type="PROSITE" id="PS50937">
    <property type="entry name" value="HTH_MERR_2"/>
    <property type="match status" value="1"/>
</dbReference>
<dbReference type="Gene3D" id="1.10.1660.10">
    <property type="match status" value="1"/>
</dbReference>
<dbReference type="EMBL" id="JAUKVY010000009">
    <property type="protein sequence ID" value="MDO1533527.1"/>
    <property type="molecule type" value="Genomic_DNA"/>
</dbReference>
<keyword evidence="1" id="KW-0238">DNA-binding</keyword>
<dbReference type="SUPFAM" id="SSF46955">
    <property type="entry name" value="Putative DNA-binding domain"/>
    <property type="match status" value="1"/>
</dbReference>
<evidence type="ECO:0000313" key="3">
    <source>
        <dbReference type="EMBL" id="MDO1533527.1"/>
    </source>
</evidence>
<comment type="caution">
    <text evidence="3">The sequence shown here is derived from an EMBL/GenBank/DDBJ whole genome shotgun (WGS) entry which is preliminary data.</text>
</comment>
<organism evidence="3 4">
    <name type="scientific">Variovorax ginsengisoli</name>
    <dbReference type="NCBI Taxonomy" id="363844"/>
    <lineage>
        <taxon>Bacteria</taxon>
        <taxon>Pseudomonadati</taxon>
        <taxon>Pseudomonadota</taxon>
        <taxon>Betaproteobacteria</taxon>
        <taxon>Burkholderiales</taxon>
        <taxon>Comamonadaceae</taxon>
        <taxon>Variovorax</taxon>
    </lineage>
</organism>
<dbReference type="InterPro" id="IPR047057">
    <property type="entry name" value="MerR_fam"/>
</dbReference>
<keyword evidence="4" id="KW-1185">Reference proteome</keyword>